<reference evidence="1" key="1">
    <citation type="journal article" date="2023" name="Mol. Phylogenet. Evol.">
        <title>Genome-scale phylogeny and comparative genomics of the fungal order Sordariales.</title>
        <authorList>
            <person name="Hensen N."/>
            <person name="Bonometti L."/>
            <person name="Westerberg I."/>
            <person name="Brannstrom I.O."/>
            <person name="Guillou S."/>
            <person name="Cros-Aarteil S."/>
            <person name="Calhoun S."/>
            <person name="Haridas S."/>
            <person name="Kuo A."/>
            <person name="Mondo S."/>
            <person name="Pangilinan J."/>
            <person name="Riley R."/>
            <person name="LaButti K."/>
            <person name="Andreopoulos B."/>
            <person name="Lipzen A."/>
            <person name="Chen C."/>
            <person name="Yan M."/>
            <person name="Daum C."/>
            <person name="Ng V."/>
            <person name="Clum A."/>
            <person name="Steindorff A."/>
            <person name="Ohm R.A."/>
            <person name="Martin F."/>
            <person name="Silar P."/>
            <person name="Natvig D.O."/>
            <person name="Lalanne C."/>
            <person name="Gautier V."/>
            <person name="Ament-Velasquez S.L."/>
            <person name="Kruys A."/>
            <person name="Hutchinson M.I."/>
            <person name="Powell A.J."/>
            <person name="Barry K."/>
            <person name="Miller A.N."/>
            <person name="Grigoriev I.V."/>
            <person name="Debuchy R."/>
            <person name="Gladieux P."/>
            <person name="Hiltunen Thoren M."/>
            <person name="Johannesson H."/>
        </authorList>
    </citation>
    <scope>NUCLEOTIDE SEQUENCE</scope>
    <source>
        <strain evidence="1">CBS 314.62</strain>
    </source>
</reference>
<keyword evidence="2" id="KW-1185">Reference proteome</keyword>
<dbReference type="InterPro" id="IPR011333">
    <property type="entry name" value="SKP1/BTB/POZ_sf"/>
</dbReference>
<sequence length="174" mass="19317">MAPSVIRFQNTSADGVLGEILELDYNFAAGLFLDLLERCGNAVESVIFPLKVNVSDASLRRVVDWLRDRGSREDTSTMPAAWDGLRSLEPPELFSMSVAASYLDLPELFRECSETLVSVVPGLGEDELRRVFGLDDNFAVRDGLVEVYEEVVQTGEMWGYLRSRVVGGRTPRAP</sequence>
<reference evidence="1" key="2">
    <citation type="submission" date="2023-06" db="EMBL/GenBank/DDBJ databases">
        <authorList>
            <consortium name="Lawrence Berkeley National Laboratory"/>
            <person name="Haridas S."/>
            <person name="Hensen N."/>
            <person name="Bonometti L."/>
            <person name="Westerberg I."/>
            <person name="Brannstrom I.O."/>
            <person name="Guillou S."/>
            <person name="Cros-Aarteil S."/>
            <person name="Calhoun S."/>
            <person name="Kuo A."/>
            <person name="Mondo S."/>
            <person name="Pangilinan J."/>
            <person name="Riley R."/>
            <person name="Labutti K."/>
            <person name="Andreopoulos B."/>
            <person name="Lipzen A."/>
            <person name="Chen C."/>
            <person name="Yanf M."/>
            <person name="Daum C."/>
            <person name="Ng V."/>
            <person name="Clum A."/>
            <person name="Steindorff A."/>
            <person name="Ohm R."/>
            <person name="Martin F."/>
            <person name="Silar P."/>
            <person name="Natvig D."/>
            <person name="Lalanne C."/>
            <person name="Gautier V."/>
            <person name="Ament-Velasquez S.L."/>
            <person name="Kruys A."/>
            <person name="Hutchinson M.I."/>
            <person name="Powell A.J."/>
            <person name="Barry K."/>
            <person name="Miller A.N."/>
            <person name="Grigoriev I.V."/>
            <person name="Debuchy R."/>
            <person name="Gladieux P."/>
            <person name="Thoren M.H."/>
            <person name="Johannesson H."/>
        </authorList>
    </citation>
    <scope>NUCLEOTIDE SEQUENCE</scope>
    <source>
        <strain evidence="1">CBS 314.62</strain>
    </source>
</reference>
<name>A0AAE0XB35_9PEZI</name>
<dbReference type="AlphaFoldDB" id="A0AAE0XB35"/>
<dbReference type="Proteomes" id="UP001270362">
    <property type="component" value="Unassembled WGS sequence"/>
</dbReference>
<organism evidence="1 2">
    <name type="scientific">Podospora appendiculata</name>
    <dbReference type="NCBI Taxonomy" id="314037"/>
    <lineage>
        <taxon>Eukaryota</taxon>
        <taxon>Fungi</taxon>
        <taxon>Dikarya</taxon>
        <taxon>Ascomycota</taxon>
        <taxon>Pezizomycotina</taxon>
        <taxon>Sordariomycetes</taxon>
        <taxon>Sordariomycetidae</taxon>
        <taxon>Sordariales</taxon>
        <taxon>Podosporaceae</taxon>
        <taxon>Podospora</taxon>
    </lineage>
</organism>
<dbReference type="Gene3D" id="3.30.710.10">
    <property type="entry name" value="Potassium Channel Kv1.1, Chain A"/>
    <property type="match status" value="1"/>
</dbReference>
<dbReference type="GO" id="GO:0006511">
    <property type="term" value="P:ubiquitin-dependent protein catabolic process"/>
    <property type="evidence" value="ECO:0007669"/>
    <property type="project" value="InterPro"/>
</dbReference>
<evidence type="ECO:0000313" key="1">
    <source>
        <dbReference type="EMBL" id="KAK3688964.1"/>
    </source>
</evidence>
<dbReference type="EMBL" id="JAULSO010000002">
    <property type="protein sequence ID" value="KAK3688964.1"/>
    <property type="molecule type" value="Genomic_DNA"/>
</dbReference>
<evidence type="ECO:0000313" key="2">
    <source>
        <dbReference type="Proteomes" id="UP001270362"/>
    </source>
</evidence>
<comment type="caution">
    <text evidence="1">The sequence shown here is derived from an EMBL/GenBank/DDBJ whole genome shotgun (WGS) entry which is preliminary data.</text>
</comment>
<proteinExistence type="predicted"/>
<protein>
    <submittedName>
        <fullName evidence="1">Uncharacterized protein</fullName>
    </submittedName>
</protein>
<gene>
    <name evidence="1" type="ORF">B0T22DRAFT_440474</name>
</gene>
<dbReference type="InterPro" id="IPR036296">
    <property type="entry name" value="SKP1-like_dim_sf"/>
</dbReference>
<accession>A0AAE0XB35</accession>
<dbReference type="SUPFAM" id="SSF81382">
    <property type="entry name" value="Skp1 dimerisation domain-like"/>
    <property type="match status" value="1"/>
</dbReference>